<dbReference type="RefSeq" id="WP_042971464.1">
    <property type="nucleotide sequence ID" value="NZ_JGDB01000125.1"/>
</dbReference>
<dbReference type="AlphaFoldDB" id="A0A015U239"/>
<keyword evidence="1" id="KW-0255">Endonuclease</keyword>
<keyword evidence="1" id="KW-0378">Hydrolase</keyword>
<dbReference type="Proteomes" id="UP000020773">
    <property type="component" value="Unassembled WGS sequence"/>
</dbReference>
<evidence type="ECO:0000313" key="2">
    <source>
        <dbReference type="Proteomes" id="UP000020773"/>
    </source>
</evidence>
<reference evidence="1 2" key="1">
    <citation type="submission" date="2014-02" db="EMBL/GenBank/DDBJ databases">
        <authorList>
            <person name="Sears C."/>
            <person name="Carroll K."/>
            <person name="Sack B.R."/>
            <person name="Qadri F."/>
            <person name="Myers L.L."/>
            <person name="Chung G.-T."/>
            <person name="Escheverria P."/>
            <person name="Fraser C.M."/>
            <person name="Sadzewicz L."/>
            <person name="Shefchek K.A."/>
            <person name="Tallon L."/>
            <person name="Das S.P."/>
            <person name="Daugherty S."/>
            <person name="Mongodin E.F."/>
        </authorList>
    </citation>
    <scope>NUCLEOTIDE SEQUENCE [LARGE SCALE GENOMIC DNA]</scope>
    <source>
        <strain evidence="2">3998T(B)3</strain>
    </source>
</reference>
<keyword evidence="1" id="KW-0540">Nuclease</keyword>
<sequence length="362" mass="41444">MAFEATKREWSELYVFFRLLVDGKVSLGTPQAKKEDEKYRPIAMIQREEHDGTRRYYIEEEVIRMEGEKVEKSIPREDFATVADLILDAIKNSSADEVTSPDGGEEFLDEAGIFDLEARTEDRTDFSIAFWHPEAPLVGFNVRSRLSAMNPLLDGGRAANLKLEQSGIKFATPTVNKINALPESPTEVAERMMMIERLGGVLKYSDVADRVFRCNLLMIDLHFPRVLAEMVRMMHLDGITRVSELTEQMKIINPLKIKEELISKHGFYEFKMKQFLLALALGMRPAKIYNGTDSAVEGILLVDGKGEVLCYHKSEKKTFEDFLYLNSRLEKGSVDKDKYGFLERENGVYYFKLNVKIGLIKR</sequence>
<dbReference type="InterPro" id="IPR019062">
    <property type="entry name" value="Restrct_endonuc_II_HpaII"/>
</dbReference>
<accession>A0A015U239</accession>
<protein>
    <submittedName>
        <fullName evidence="1">HpaII restriction endonuclease family protein</fullName>
    </submittedName>
</protein>
<name>A0A015U239_BACFG</name>
<evidence type="ECO:0000313" key="1">
    <source>
        <dbReference type="EMBL" id="EXY90779.1"/>
    </source>
</evidence>
<dbReference type="Pfam" id="PF09561">
    <property type="entry name" value="RE_HpaII"/>
    <property type="match status" value="1"/>
</dbReference>
<comment type="caution">
    <text evidence="1">The sequence shown here is derived from an EMBL/GenBank/DDBJ whole genome shotgun (WGS) entry which is preliminary data.</text>
</comment>
<gene>
    <name evidence="1" type="ORF">M125_2511</name>
</gene>
<dbReference type="EMBL" id="JGDB01000125">
    <property type="protein sequence ID" value="EXY90779.1"/>
    <property type="molecule type" value="Genomic_DNA"/>
</dbReference>
<proteinExistence type="predicted"/>
<dbReference type="PATRIC" id="fig|1339316.3.peg.2403"/>
<organism evidence="1 2">
    <name type="scientific">Bacteroides fragilis str. 3998T(B)3</name>
    <dbReference type="NCBI Taxonomy" id="1339316"/>
    <lineage>
        <taxon>Bacteria</taxon>
        <taxon>Pseudomonadati</taxon>
        <taxon>Bacteroidota</taxon>
        <taxon>Bacteroidia</taxon>
        <taxon>Bacteroidales</taxon>
        <taxon>Bacteroidaceae</taxon>
        <taxon>Bacteroides</taxon>
    </lineage>
</organism>
<dbReference type="GO" id="GO:0004519">
    <property type="term" value="F:endonuclease activity"/>
    <property type="evidence" value="ECO:0007669"/>
    <property type="project" value="UniProtKB-KW"/>
</dbReference>